<evidence type="ECO:0000256" key="8">
    <source>
        <dbReference type="ARBA" id="ARBA00047188"/>
    </source>
</evidence>
<comment type="subcellular location">
    <subcellularLocation>
        <location evidence="1">Cytoplasm</location>
    </subcellularLocation>
</comment>
<proteinExistence type="inferred from homology"/>
<comment type="similarity">
    <text evidence="7">Belongs to the SarZ family.</text>
</comment>
<evidence type="ECO:0000256" key="6">
    <source>
        <dbReference type="ARBA" id="ARBA00040307"/>
    </source>
</evidence>
<sequence>MELNKPVGKWILGIHKHNEKFISERLKDYNLNRSQSSILIYLYNNGDGINQEELTSEMGVDKSTISRGIKSLIKGGYIFKKRSQDDKRVYLIYLSDNGNKLRNLIKDTYREWFSIIMEGIPEEEVDIILKNLEILFNKIKDDEFKIL</sequence>
<evidence type="ECO:0000259" key="10">
    <source>
        <dbReference type="PROSITE" id="PS50995"/>
    </source>
</evidence>
<dbReference type="GO" id="GO:0003677">
    <property type="term" value="F:DNA binding"/>
    <property type="evidence" value="ECO:0007669"/>
    <property type="project" value="UniProtKB-KW"/>
</dbReference>
<accession>A0A285HJC8</accession>
<dbReference type="GO" id="GO:0003700">
    <property type="term" value="F:DNA-binding transcription factor activity"/>
    <property type="evidence" value="ECO:0007669"/>
    <property type="project" value="InterPro"/>
</dbReference>
<feature type="domain" description="HTH marR-type" evidence="10">
    <location>
        <begin position="1"/>
        <end position="137"/>
    </location>
</feature>
<dbReference type="SUPFAM" id="SSF46785">
    <property type="entry name" value="Winged helix' DNA-binding domain"/>
    <property type="match status" value="1"/>
</dbReference>
<gene>
    <name evidence="11" type="ORF">SAMN06265827_1204</name>
</gene>
<dbReference type="PANTHER" id="PTHR42756">
    <property type="entry name" value="TRANSCRIPTIONAL REGULATOR, MARR"/>
    <property type="match status" value="1"/>
</dbReference>
<dbReference type="Proteomes" id="UP000219573">
    <property type="component" value="Unassembled WGS sequence"/>
</dbReference>
<dbReference type="InterPro" id="IPR023187">
    <property type="entry name" value="Tscrpt_reg_MarR-type_CS"/>
</dbReference>
<dbReference type="PRINTS" id="PR00598">
    <property type="entry name" value="HTHMARR"/>
</dbReference>
<dbReference type="InterPro" id="IPR036388">
    <property type="entry name" value="WH-like_DNA-bd_sf"/>
</dbReference>
<dbReference type="SMART" id="SM00347">
    <property type="entry name" value="HTH_MARR"/>
    <property type="match status" value="1"/>
</dbReference>
<dbReference type="PROSITE" id="PS01117">
    <property type="entry name" value="HTH_MARR_1"/>
    <property type="match status" value="1"/>
</dbReference>
<evidence type="ECO:0000256" key="9">
    <source>
        <dbReference type="ARBA" id="ARBA00047207"/>
    </source>
</evidence>
<evidence type="ECO:0000256" key="4">
    <source>
        <dbReference type="ARBA" id="ARBA00023125"/>
    </source>
</evidence>
<keyword evidence="2" id="KW-0805">Transcription regulation</keyword>
<dbReference type="OrthoDB" id="6462103at2"/>
<evidence type="ECO:0000256" key="5">
    <source>
        <dbReference type="ARBA" id="ARBA00023163"/>
    </source>
</evidence>
<dbReference type="PROSITE" id="PS50995">
    <property type="entry name" value="HTH_MARR_2"/>
    <property type="match status" value="1"/>
</dbReference>
<dbReference type="PANTHER" id="PTHR42756:SF1">
    <property type="entry name" value="TRANSCRIPTIONAL REPRESSOR OF EMRAB OPERON"/>
    <property type="match status" value="1"/>
</dbReference>
<dbReference type="Pfam" id="PF22381">
    <property type="entry name" value="Staph_reg_Sar_Rot"/>
    <property type="match status" value="1"/>
</dbReference>
<dbReference type="RefSeq" id="WP_097018552.1">
    <property type="nucleotide sequence ID" value="NZ_OBDZ01000020.1"/>
</dbReference>
<evidence type="ECO:0000313" key="12">
    <source>
        <dbReference type="Proteomes" id="UP000219573"/>
    </source>
</evidence>
<keyword evidence="3" id="KW-0843">Virulence</keyword>
<evidence type="ECO:0000256" key="1">
    <source>
        <dbReference type="ARBA" id="ARBA00004496"/>
    </source>
</evidence>
<organism evidence="11 12">
    <name type="scientific">Orenia metallireducens</name>
    <dbReference type="NCBI Taxonomy" id="1413210"/>
    <lineage>
        <taxon>Bacteria</taxon>
        <taxon>Bacillati</taxon>
        <taxon>Bacillota</taxon>
        <taxon>Clostridia</taxon>
        <taxon>Halanaerobiales</taxon>
        <taxon>Halobacteroidaceae</taxon>
        <taxon>Orenia</taxon>
    </lineage>
</organism>
<protein>
    <recommendedName>
        <fullName evidence="6">HTH-type transcriptional regulator MgrA</fullName>
    </recommendedName>
    <alternativeName>
        <fullName evidence="8">HTH-type transcriptional regulator SarZ</fullName>
    </alternativeName>
    <alternativeName>
        <fullName evidence="9">Staphylococcal accessory regulator Z</fullName>
    </alternativeName>
</protein>
<keyword evidence="5" id="KW-0804">Transcription</keyword>
<evidence type="ECO:0000256" key="2">
    <source>
        <dbReference type="ARBA" id="ARBA00023015"/>
    </source>
</evidence>
<dbReference type="Gene3D" id="1.10.10.10">
    <property type="entry name" value="Winged helix-like DNA-binding domain superfamily/Winged helix DNA-binding domain"/>
    <property type="match status" value="1"/>
</dbReference>
<keyword evidence="4 11" id="KW-0238">DNA-binding</keyword>
<reference evidence="12" key="1">
    <citation type="submission" date="2017-09" db="EMBL/GenBank/DDBJ databases">
        <authorList>
            <person name="Varghese N."/>
            <person name="Submissions S."/>
        </authorList>
    </citation>
    <scope>NUCLEOTIDE SEQUENCE [LARGE SCALE GENOMIC DNA]</scope>
    <source>
        <strain evidence="12">MSL47</strain>
    </source>
</reference>
<name>A0A285HJC8_9FIRM</name>
<evidence type="ECO:0000256" key="3">
    <source>
        <dbReference type="ARBA" id="ARBA00023026"/>
    </source>
</evidence>
<dbReference type="EMBL" id="OBDZ01000020">
    <property type="protein sequence ID" value="SNY35777.1"/>
    <property type="molecule type" value="Genomic_DNA"/>
</dbReference>
<evidence type="ECO:0000256" key="7">
    <source>
        <dbReference type="ARBA" id="ARBA00046337"/>
    </source>
</evidence>
<dbReference type="InterPro" id="IPR000835">
    <property type="entry name" value="HTH_MarR-typ"/>
</dbReference>
<dbReference type="InterPro" id="IPR055166">
    <property type="entry name" value="Transc_reg_Sar_Rot_HTH"/>
</dbReference>
<keyword evidence="12" id="KW-1185">Reference proteome</keyword>
<dbReference type="AlphaFoldDB" id="A0A285HJC8"/>
<dbReference type="GO" id="GO:0005737">
    <property type="term" value="C:cytoplasm"/>
    <property type="evidence" value="ECO:0007669"/>
    <property type="project" value="UniProtKB-SubCell"/>
</dbReference>
<dbReference type="InterPro" id="IPR036390">
    <property type="entry name" value="WH_DNA-bd_sf"/>
</dbReference>
<evidence type="ECO:0000313" key="11">
    <source>
        <dbReference type="EMBL" id="SNY35777.1"/>
    </source>
</evidence>